<dbReference type="GO" id="GO:0004674">
    <property type="term" value="F:protein serine/threonine kinase activity"/>
    <property type="evidence" value="ECO:0007669"/>
    <property type="project" value="TreeGrafter"/>
</dbReference>
<evidence type="ECO:0000313" key="2">
    <source>
        <dbReference type="EMBL" id="CBY30987.1"/>
    </source>
</evidence>
<dbReference type="Proteomes" id="UP000011014">
    <property type="component" value="Unassembled WGS sequence"/>
</dbReference>
<dbReference type="InterPro" id="IPR053235">
    <property type="entry name" value="Ser_Thr_kinase"/>
</dbReference>
<dbReference type="EMBL" id="FN654289">
    <property type="protein sequence ID" value="CBY30987.1"/>
    <property type="molecule type" value="Genomic_DNA"/>
</dbReference>
<dbReference type="GO" id="GO:0005737">
    <property type="term" value="C:cytoplasm"/>
    <property type="evidence" value="ECO:0007669"/>
    <property type="project" value="TreeGrafter"/>
</dbReference>
<sequence length="406" mass="46854">MTSNYLENGRYRLVEQFKTNYVPAEGLYPDLKNPIPLYEIVKAQAIQKNKIVLIKGTFDRATVVRDFALEQAAQLESAKHPNLLNYIDHFQENPSWGPSNMIFLVTEYAEGGTLRELIDHTKQANRKLDLKTIGLIAAQIIMALEFCHSRGFSHEELEPENVFLCKDKICVKLGNLGSTSDLPASIYDPNEFVKLPYETPEQIRGDQNSKKKKSSDIYRFGMILQEMITGRHAFFYQYGDNTVDELRDSILNGTRDNCRAARGPDIDDFKDFLKIVDKCLNEDPIMRPSSDELALDLSFAEYIDQLKRQKDVTAADLMKNKNIIPAALKNRIAPRKQQLRQFGLSDKHFEIFEKLKVEGWFDENDPFDGRPKIHKREKLIPMALDGGLQKFNLKKCCKIFYLFKRR</sequence>
<dbReference type="PROSITE" id="PS50011">
    <property type="entry name" value="PROTEIN_KINASE_DOM"/>
    <property type="match status" value="1"/>
</dbReference>
<protein>
    <recommendedName>
        <fullName evidence="1">Protein kinase domain-containing protein</fullName>
    </recommendedName>
</protein>
<gene>
    <name evidence="2" type="ORF">GSOID_T00018935001</name>
</gene>
<dbReference type="SUPFAM" id="SSF56112">
    <property type="entry name" value="Protein kinase-like (PK-like)"/>
    <property type="match status" value="1"/>
</dbReference>
<evidence type="ECO:0000259" key="1">
    <source>
        <dbReference type="PROSITE" id="PS50011"/>
    </source>
</evidence>
<dbReference type="Gene3D" id="1.10.510.10">
    <property type="entry name" value="Transferase(Phosphotransferase) domain 1"/>
    <property type="match status" value="1"/>
</dbReference>
<name>E4Y5T7_OIKDI</name>
<organism evidence="2">
    <name type="scientific">Oikopleura dioica</name>
    <name type="common">Tunicate</name>
    <dbReference type="NCBI Taxonomy" id="34765"/>
    <lineage>
        <taxon>Eukaryota</taxon>
        <taxon>Metazoa</taxon>
        <taxon>Chordata</taxon>
        <taxon>Tunicata</taxon>
        <taxon>Appendicularia</taxon>
        <taxon>Copelata</taxon>
        <taxon>Oikopleuridae</taxon>
        <taxon>Oikopleura</taxon>
    </lineage>
</organism>
<accession>E4Y5T7</accession>
<dbReference type="AlphaFoldDB" id="E4Y5T7"/>
<dbReference type="InterPro" id="IPR000719">
    <property type="entry name" value="Prot_kinase_dom"/>
</dbReference>
<dbReference type="GO" id="GO:0005524">
    <property type="term" value="F:ATP binding"/>
    <property type="evidence" value="ECO:0007669"/>
    <property type="project" value="InterPro"/>
</dbReference>
<dbReference type="PANTHER" id="PTHR24361:SF613">
    <property type="entry name" value="NUCLEAR RECEPTOR-BINDING PROTEIN-RELATED"/>
    <property type="match status" value="1"/>
</dbReference>
<dbReference type="PANTHER" id="PTHR24361">
    <property type="entry name" value="MITOGEN-ACTIVATED KINASE KINASE KINASE"/>
    <property type="match status" value="1"/>
</dbReference>
<dbReference type="Pfam" id="PF00069">
    <property type="entry name" value="Pkinase"/>
    <property type="match status" value="1"/>
</dbReference>
<proteinExistence type="predicted"/>
<reference evidence="2" key="1">
    <citation type="journal article" date="2010" name="Science">
        <title>Plasticity of animal genome architecture unmasked by rapid evolution of a pelagic tunicate.</title>
        <authorList>
            <person name="Denoeud F."/>
            <person name="Henriet S."/>
            <person name="Mungpakdee S."/>
            <person name="Aury J.M."/>
            <person name="Da Silva C."/>
            <person name="Brinkmann H."/>
            <person name="Mikhaleva J."/>
            <person name="Olsen L.C."/>
            <person name="Jubin C."/>
            <person name="Canestro C."/>
            <person name="Bouquet J.M."/>
            <person name="Danks G."/>
            <person name="Poulain J."/>
            <person name="Campsteijn C."/>
            <person name="Adamski M."/>
            <person name="Cross I."/>
            <person name="Yadetie F."/>
            <person name="Muffato M."/>
            <person name="Louis A."/>
            <person name="Butcher S."/>
            <person name="Tsagkogeorga G."/>
            <person name="Konrad A."/>
            <person name="Singh S."/>
            <person name="Jensen M.F."/>
            <person name="Cong E.H."/>
            <person name="Eikeseth-Otteraa H."/>
            <person name="Noel B."/>
            <person name="Anthouard V."/>
            <person name="Porcel B.M."/>
            <person name="Kachouri-Lafond R."/>
            <person name="Nishino A."/>
            <person name="Ugolini M."/>
            <person name="Chourrout P."/>
            <person name="Nishida H."/>
            <person name="Aasland R."/>
            <person name="Huzurbazar S."/>
            <person name="Westhof E."/>
            <person name="Delsuc F."/>
            <person name="Lehrach H."/>
            <person name="Reinhardt R."/>
            <person name="Weissenbach J."/>
            <person name="Roy S.W."/>
            <person name="Artiguenave F."/>
            <person name="Postlethwait J.H."/>
            <person name="Manak J.R."/>
            <person name="Thompson E.M."/>
            <person name="Jaillon O."/>
            <person name="Du Pasquier L."/>
            <person name="Boudinot P."/>
            <person name="Liberles D.A."/>
            <person name="Volff J.N."/>
            <person name="Philippe H."/>
            <person name="Lenhard B."/>
            <person name="Roest Crollius H."/>
            <person name="Wincker P."/>
            <person name="Chourrout D."/>
        </authorList>
    </citation>
    <scope>NUCLEOTIDE SEQUENCE [LARGE SCALE GENOMIC DNA]</scope>
</reference>
<dbReference type="InterPro" id="IPR011009">
    <property type="entry name" value="Kinase-like_dom_sf"/>
</dbReference>
<feature type="domain" description="Protein kinase" evidence="1">
    <location>
        <begin position="1"/>
        <end position="303"/>
    </location>
</feature>